<feature type="transmembrane region" description="Helical" evidence="1">
    <location>
        <begin position="16"/>
        <end position="34"/>
    </location>
</feature>
<keyword evidence="3" id="KW-1185">Reference proteome</keyword>
<dbReference type="Proteomes" id="UP000324222">
    <property type="component" value="Unassembled WGS sequence"/>
</dbReference>
<comment type="caution">
    <text evidence="2">The sequence shown here is derived from an EMBL/GenBank/DDBJ whole genome shotgun (WGS) entry which is preliminary data.</text>
</comment>
<protein>
    <recommendedName>
        <fullName evidence="4">Innexin</fullName>
    </recommendedName>
</protein>
<evidence type="ECO:0000313" key="2">
    <source>
        <dbReference type="EMBL" id="MPC64702.1"/>
    </source>
</evidence>
<proteinExistence type="predicted"/>
<keyword evidence="1" id="KW-0472">Membrane</keyword>
<name>A0A5B7H0V6_PORTR</name>
<keyword evidence="1" id="KW-0812">Transmembrane</keyword>
<accession>A0A5B7H0V6</accession>
<feature type="transmembrane region" description="Helical" evidence="1">
    <location>
        <begin position="82"/>
        <end position="99"/>
    </location>
</feature>
<evidence type="ECO:0000256" key="1">
    <source>
        <dbReference type="SAM" id="Phobius"/>
    </source>
</evidence>
<organism evidence="2 3">
    <name type="scientific">Portunus trituberculatus</name>
    <name type="common">Swimming crab</name>
    <name type="synonym">Neptunus trituberculatus</name>
    <dbReference type="NCBI Taxonomy" id="210409"/>
    <lineage>
        <taxon>Eukaryota</taxon>
        <taxon>Metazoa</taxon>
        <taxon>Ecdysozoa</taxon>
        <taxon>Arthropoda</taxon>
        <taxon>Crustacea</taxon>
        <taxon>Multicrustacea</taxon>
        <taxon>Malacostraca</taxon>
        <taxon>Eumalacostraca</taxon>
        <taxon>Eucarida</taxon>
        <taxon>Decapoda</taxon>
        <taxon>Pleocyemata</taxon>
        <taxon>Brachyura</taxon>
        <taxon>Eubrachyura</taxon>
        <taxon>Portunoidea</taxon>
        <taxon>Portunidae</taxon>
        <taxon>Portuninae</taxon>
        <taxon>Portunus</taxon>
    </lineage>
</organism>
<evidence type="ECO:0000313" key="3">
    <source>
        <dbReference type="Proteomes" id="UP000324222"/>
    </source>
</evidence>
<keyword evidence="1" id="KW-1133">Transmembrane helix</keyword>
<dbReference type="AlphaFoldDB" id="A0A5B7H0V6"/>
<dbReference type="OrthoDB" id="10359765at2759"/>
<reference evidence="2 3" key="1">
    <citation type="submission" date="2019-05" db="EMBL/GenBank/DDBJ databases">
        <title>Another draft genome of Portunus trituberculatus and its Hox gene families provides insights of decapod evolution.</title>
        <authorList>
            <person name="Jeong J.-H."/>
            <person name="Song I."/>
            <person name="Kim S."/>
            <person name="Choi T."/>
            <person name="Kim D."/>
            <person name="Ryu S."/>
            <person name="Kim W."/>
        </authorList>
    </citation>
    <scope>NUCLEOTIDE SEQUENCE [LARGE SCALE GENOMIC DNA]</scope>
    <source>
        <tissue evidence="2">Muscle</tissue>
    </source>
</reference>
<evidence type="ECO:0008006" key="4">
    <source>
        <dbReference type="Google" id="ProtNLM"/>
    </source>
</evidence>
<sequence>MQKHFKRTNTPLDTNIVFLHRLLIAVMLALFAYCKYAQMERQSPSCSGSGTINLEHERKLRVCITTAAFVEYKGQKKYTNGFGLYLPGLLFTMALLYLVPLKYQDYYEHQTLVGLFQEASLLPTAAAVRNIDAAIMYNAGLLSSRVRLSWECLEVNLCCLLLLDMISSTSLMTEIITGGITQGWDYVLDVWRLAYPTNVKCEIGPQMVYAASNTKHYRCIIPHNEIFKYIWIAAVIIVLFATFLSFFSFVYHILQMFPCRRRQFLEGTVDVDTEMLNTLETQLPGGDDSLFLLKSYLLRLPCKDQRKQVVWELITIIKETS</sequence>
<gene>
    <name evidence="2" type="ORF">E2C01_058822</name>
</gene>
<feature type="transmembrane region" description="Helical" evidence="1">
    <location>
        <begin position="229"/>
        <end position="254"/>
    </location>
</feature>
<dbReference type="EMBL" id="VSRR010022458">
    <property type="protein sequence ID" value="MPC64702.1"/>
    <property type="molecule type" value="Genomic_DNA"/>
</dbReference>